<organism evidence="1 2">
    <name type="scientific">Populus alba</name>
    <name type="common">White poplar</name>
    <dbReference type="NCBI Taxonomy" id="43335"/>
    <lineage>
        <taxon>Eukaryota</taxon>
        <taxon>Viridiplantae</taxon>
        <taxon>Streptophyta</taxon>
        <taxon>Embryophyta</taxon>
        <taxon>Tracheophyta</taxon>
        <taxon>Spermatophyta</taxon>
        <taxon>Magnoliopsida</taxon>
        <taxon>eudicotyledons</taxon>
        <taxon>Gunneridae</taxon>
        <taxon>Pentapetalae</taxon>
        <taxon>rosids</taxon>
        <taxon>fabids</taxon>
        <taxon>Malpighiales</taxon>
        <taxon>Salicaceae</taxon>
        <taxon>Saliceae</taxon>
        <taxon>Populus</taxon>
    </lineage>
</organism>
<dbReference type="Proteomes" id="UP000309997">
    <property type="component" value="Unassembled WGS sequence"/>
</dbReference>
<comment type="caution">
    <text evidence="1">The sequence shown here is derived from an EMBL/GenBank/DDBJ whole genome shotgun (WGS) entry which is preliminary data.</text>
</comment>
<accession>A0ACC4D409</accession>
<evidence type="ECO:0000313" key="2">
    <source>
        <dbReference type="Proteomes" id="UP000309997"/>
    </source>
</evidence>
<gene>
    <name evidence="1" type="ORF">D5086_002903</name>
</gene>
<name>A0ACC4D409_POPAL</name>
<evidence type="ECO:0000313" key="1">
    <source>
        <dbReference type="EMBL" id="KAL3611883.1"/>
    </source>
</evidence>
<proteinExistence type="predicted"/>
<reference evidence="1 2" key="1">
    <citation type="journal article" date="2024" name="Plant Biotechnol. J.">
        <title>Genome and CRISPR/Cas9 system of a widespread forest tree (Populus alba) in the world.</title>
        <authorList>
            <person name="Liu Y.J."/>
            <person name="Jiang P.F."/>
            <person name="Han X.M."/>
            <person name="Li X.Y."/>
            <person name="Wang H.M."/>
            <person name="Wang Y.J."/>
            <person name="Wang X.X."/>
            <person name="Zeng Q.Y."/>
        </authorList>
    </citation>
    <scope>NUCLEOTIDE SEQUENCE [LARGE SCALE GENOMIC DNA]</scope>
    <source>
        <strain evidence="2">cv. PAL-ZL1</strain>
    </source>
</reference>
<keyword evidence="2" id="KW-1185">Reference proteome</keyword>
<protein>
    <submittedName>
        <fullName evidence="1">Uncharacterized protein</fullName>
    </submittedName>
</protein>
<sequence>MLDNALLRMVLPDFFYGGCQVYDRWVVGGRGGGTNLIGIVPTGISSKYFGELWELTVKATNDFIKGIGSVSDFVDHVCHLINTSGIVTNGTICINYQPSGNGARYSKGSYNNTIHSSKRETNKNVDYDSKDRNNDRFLSQCKPKNNINIGSSNLAGISNILNKAVCIVSIVLSYKSSNKSGPETNNNTQEELSILDNFLEFEIEDGKGRSI</sequence>
<dbReference type="EMBL" id="RCHU02000001">
    <property type="protein sequence ID" value="KAL3611883.1"/>
    <property type="molecule type" value="Genomic_DNA"/>
</dbReference>